<evidence type="ECO:0000313" key="3">
    <source>
        <dbReference type="Proteomes" id="UP001050808"/>
    </source>
</evidence>
<dbReference type="RefSeq" id="WP_189970856.1">
    <property type="nucleotide sequence ID" value="NZ_BMUA01000040.1"/>
</dbReference>
<organism evidence="2 3">
    <name type="scientific">Streptomyces violascens</name>
    <dbReference type="NCBI Taxonomy" id="67381"/>
    <lineage>
        <taxon>Bacteria</taxon>
        <taxon>Bacillati</taxon>
        <taxon>Actinomycetota</taxon>
        <taxon>Actinomycetes</taxon>
        <taxon>Kitasatosporales</taxon>
        <taxon>Streptomycetaceae</taxon>
        <taxon>Streptomyces</taxon>
    </lineage>
</organism>
<dbReference type="Proteomes" id="UP001050808">
    <property type="component" value="Unassembled WGS sequence"/>
</dbReference>
<keyword evidence="3" id="KW-1185">Reference proteome</keyword>
<proteinExistence type="predicted"/>
<name>A0ABQ3QF19_9ACTN</name>
<comment type="caution">
    <text evidence="2">The sequence shown here is derived from an EMBL/GenBank/DDBJ whole genome shotgun (WGS) entry which is preliminary data.</text>
</comment>
<feature type="region of interest" description="Disordered" evidence="1">
    <location>
        <begin position="42"/>
        <end position="63"/>
    </location>
</feature>
<evidence type="ECO:0000313" key="2">
    <source>
        <dbReference type="EMBL" id="GHI35817.1"/>
    </source>
</evidence>
<protein>
    <recommendedName>
        <fullName evidence="4">Small hydrophilic protein</fullName>
    </recommendedName>
</protein>
<dbReference type="EMBL" id="BNDY01000002">
    <property type="protein sequence ID" value="GHI35817.1"/>
    <property type="molecule type" value="Genomic_DNA"/>
</dbReference>
<dbReference type="Pfam" id="PF19908">
    <property type="entry name" value="DUF6381"/>
    <property type="match status" value="1"/>
</dbReference>
<gene>
    <name evidence="2" type="ORF">Sviol_02250</name>
</gene>
<reference evidence="2" key="1">
    <citation type="submission" date="2024-05" db="EMBL/GenBank/DDBJ databases">
        <title>Whole genome shotgun sequence of Streptomyces violascens NBRC 12920.</title>
        <authorList>
            <person name="Komaki H."/>
            <person name="Tamura T."/>
        </authorList>
    </citation>
    <scope>NUCLEOTIDE SEQUENCE</scope>
    <source>
        <strain evidence="2">NBRC 12920</strain>
    </source>
</reference>
<evidence type="ECO:0000256" key="1">
    <source>
        <dbReference type="SAM" id="MobiDB-lite"/>
    </source>
</evidence>
<sequence length="63" mass="7218">MTTRGDLGARRLQQIRAQVKELRHAADRTLDPELRQRLQDKVRRLQQQCGPESGPDTARPEAV</sequence>
<accession>A0ABQ3QF19</accession>
<evidence type="ECO:0008006" key="4">
    <source>
        <dbReference type="Google" id="ProtNLM"/>
    </source>
</evidence>
<dbReference type="InterPro" id="IPR045961">
    <property type="entry name" value="DUF6381"/>
</dbReference>